<organism evidence="5 6">
    <name type="scientific">Cirrhinus mrigala</name>
    <name type="common">Mrigala</name>
    <dbReference type="NCBI Taxonomy" id="683832"/>
    <lineage>
        <taxon>Eukaryota</taxon>
        <taxon>Metazoa</taxon>
        <taxon>Chordata</taxon>
        <taxon>Craniata</taxon>
        <taxon>Vertebrata</taxon>
        <taxon>Euteleostomi</taxon>
        <taxon>Actinopterygii</taxon>
        <taxon>Neopterygii</taxon>
        <taxon>Teleostei</taxon>
        <taxon>Ostariophysi</taxon>
        <taxon>Cypriniformes</taxon>
        <taxon>Cyprinidae</taxon>
        <taxon>Labeoninae</taxon>
        <taxon>Labeonini</taxon>
        <taxon>Cirrhinus</taxon>
    </lineage>
</organism>
<feature type="compositionally biased region" description="Polar residues" evidence="3">
    <location>
        <begin position="31"/>
        <end position="46"/>
    </location>
</feature>
<dbReference type="InterPro" id="IPR043502">
    <property type="entry name" value="DNA/RNA_pol_sf"/>
</dbReference>
<comment type="caution">
    <text evidence="5">The sequence shown here is derived from an EMBL/GenBank/DDBJ whole genome shotgun (WGS) entry which is preliminary data.</text>
</comment>
<dbReference type="PANTHER" id="PTHR47331:SF5">
    <property type="entry name" value="RIBONUCLEASE H"/>
    <property type="match status" value="1"/>
</dbReference>
<feature type="region of interest" description="Disordered" evidence="3">
    <location>
        <begin position="27"/>
        <end position="66"/>
    </location>
</feature>
<evidence type="ECO:0000256" key="2">
    <source>
        <dbReference type="ARBA" id="ARBA00012180"/>
    </source>
</evidence>
<dbReference type="AlphaFoldDB" id="A0ABD0REE8"/>
<gene>
    <name evidence="5" type="ORF">M9458_005364</name>
</gene>
<feature type="region of interest" description="Disordered" evidence="3">
    <location>
        <begin position="444"/>
        <end position="463"/>
    </location>
</feature>
<name>A0ABD0REE8_CIRMR</name>
<dbReference type="EMBL" id="JAMKFB020000003">
    <property type="protein sequence ID" value="KAL0196824.1"/>
    <property type="molecule type" value="Genomic_DNA"/>
</dbReference>
<reference evidence="5 6" key="1">
    <citation type="submission" date="2024-05" db="EMBL/GenBank/DDBJ databases">
        <title>Genome sequencing and assembly of Indian major carp, Cirrhinus mrigala (Hamilton, 1822).</title>
        <authorList>
            <person name="Mohindra V."/>
            <person name="Chowdhury L.M."/>
            <person name="Lal K."/>
            <person name="Jena J.K."/>
        </authorList>
    </citation>
    <scope>NUCLEOTIDE SEQUENCE [LARGE SCALE GENOMIC DNA]</scope>
    <source>
        <strain evidence="5">CM1030</strain>
        <tissue evidence="5">Blood</tissue>
    </source>
</reference>
<dbReference type="SUPFAM" id="SSF56672">
    <property type="entry name" value="DNA/RNA polymerases"/>
    <property type="match status" value="1"/>
</dbReference>
<dbReference type="PANTHER" id="PTHR47331">
    <property type="entry name" value="PHD-TYPE DOMAIN-CONTAINING PROTEIN"/>
    <property type="match status" value="1"/>
</dbReference>
<evidence type="ECO:0000259" key="4">
    <source>
        <dbReference type="Pfam" id="PF00078"/>
    </source>
</evidence>
<dbReference type="InterPro" id="IPR043128">
    <property type="entry name" value="Rev_trsase/Diguanyl_cyclase"/>
</dbReference>
<feature type="non-terminal residue" evidence="5">
    <location>
        <position position="1"/>
    </location>
</feature>
<comment type="similarity">
    <text evidence="1">Belongs to the beta type-B retroviral polymerase family. HERV class-II K(HML-2) pol subfamily.</text>
</comment>
<dbReference type="Gene3D" id="3.30.70.270">
    <property type="match status" value="1"/>
</dbReference>
<protein>
    <recommendedName>
        <fullName evidence="2">ribonuclease H</fullName>
        <ecNumber evidence="2">3.1.26.4</ecNumber>
    </recommendedName>
</protein>
<sequence>ADLRELREVRAEVRELVQVAQSLRADLDQARGQNRSPVQPTASQFCSPPGKPHDSTPLEEDVNSAELPPPWPEPHVDLMNQVGDLALSDTGATIYQPVMPETRKYSFVCPAIQPLPPQLDAPDAFGLPPPPTPKELRELLTSVARPLPADRTSVPVSPRFSSVPATSNPPGFALKAEPGLRPVAPYSGSEYVYRGPAPMIPKFSRPDPGEFACLRIALKNLLPPDGTELFKYQILVDHLKFEEARMNSPTPFTDTMAALHDKFGQLHQLALRKIAGVLESPDIKRGDISAFQKFALQVQTLGCDGELELSCGSHVARLLNKLPPEQRAEFRRHMFRQPGTAPNLVDLSNWLRYETCRCLRAHMQDSGKRAVTILHGVGESSVGTSVPRKGPVSQTKPAKTEHYLSQCVSFAKLTADQAHHAAHCDLKKPCNLCQGIHLRPLHEVNVSPSPREDSTNTEKSCLTNSSPDRLFLDKSSVKGRVMLKVVPVNLHYEDRTLDTFALLDDGSERTILLSTAVKALGIQGVPEDLPLRTVRDDIQVIQGCSISFHISPLCKPQTSYKINHAFTADLLNLHLRGLPIRTLTDVQPLLLIGSDQPHLITPTEPIRWDSRGAPAAVQMRLGWTLQGPIPSMGCPPGPRQCLLTSMAPIQDELLQNWEGKEEALKLLDQKTLILDMEGIHRLATPLLRRKDMPLLKAPKESVLPTLRSVERRLLKDPLKAEVYEEEMRKLIKTGAVREVTDFEPDSPECWYIPHHLVSHNGKCRLVFNCSYQYYGQSLNQYLLPGPTLGASLLGVLIRFREHPVAVSGDIKAMFHQVRLIPEDRPLLRFLWRDLKMDEAPKILEWQVLPFGTTSSPCCATYALQRHVRQYPLTDEAIRYSVERCFYVDNCLQSLPTADEARSLIDRLRNILSAGGFEIRQLVWMELPMSRCMEQWLISGLPTRKVRPTCPSLSHTPVSLLNELTPFQDWNSAEV</sequence>
<evidence type="ECO:0000313" key="5">
    <source>
        <dbReference type="EMBL" id="KAL0196824.1"/>
    </source>
</evidence>
<evidence type="ECO:0000313" key="6">
    <source>
        <dbReference type="Proteomes" id="UP001529510"/>
    </source>
</evidence>
<keyword evidence="6" id="KW-1185">Reference proteome</keyword>
<dbReference type="InterPro" id="IPR000477">
    <property type="entry name" value="RT_dom"/>
</dbReference>
<accession>A0ABD0REE8</accession>
<dbReference type="Proteomes" id="UP001529510">
    <property type="component" value="Unassembled WGS sequence"/>
</dbReference>
<dbReference type="EC" id="3.1.26.4" evidence="2"/>
<feature type="domain" description="Reverse transcriptase" evidence="4">
    <location>
        <begin position="781"/>
        <end position="919"/>
    </location>
</feature>
<proteinExistence type="inferred from homology"/>
<dbReference type="CDD" id="cd01644">
    <property type="entry name" value="RT_pepA17"/>
    <property type="match status" value="1"/>
</dbReference>
<evidence type="ECO:0000256" key="3">
    <source>
        <dbReference type="SAM" id="MobiDB-lite"/>
    </source>
</evidence>
<dbReference type="Gene3D" id="3.10.10.10">
    <property type="entry name" value="HIV Type 1 Reverse Transcriptase, subunit A, domain 1"/>
    <property type="match status" value="1"/>
</dbReference>
<dbReference type="Pfam" id="PF00078">
    <property type="entry name" value="RVT_1"/>
    <property type="match status" value="1"/>
</dbReference>
<dbReference type="GO" id="GO:0004523">
    <property type="term" value="F:RNA-DNA hybrid ribonuclease activity"/>
    <property type="evidence" value="ECO:0007669"/>
    <property type="project" value="UniProtKB-EC"/>
</dbReference>
<evidence type="ECO:0000256" key="1">
    <source>
        <dbReference type="ARBA" id="ARBA00010879"/>
    </source>
</evidence>